<keyword evidence="2" id="KW-1185">Reference proteome</keyword>
<accession>A0A6J4GAG5</accession>
<dbReference type="EMBL" id="CADCSU010000046">
    <property type="protein sequence ID" value="CAA9195794.1"/>
    <property type="molecule type" value="Genomic_DNA"/>
</dbReference>
<gene>
    <name evidence="1" type="ORF">FLA105534_00846</name>
</gene>
<dbReference type="Pfam" id="PF19765">
    <property type="entry name" value="DUF6252"/>
    <property type="match status" value="1"/>
</dbReference>
<dbReference type="Proteomes" id="UP000479938">
    <property type="component" value="Unassembled WGS sequence"/>
</dbReference>
<dbReference type="AlphaFoldDB" id="A0A6J4GAG5"/>
<protein>
    <submittedName>
        <fullName evidence="1">Uncharacterized protein</fullName>
    </submittedName>
</protein>
<name>A0A6J4GAG5_9FLAO</name>
<evidence type="ECO:0000313" key="1">
    <source>
        <dbReference type="EMBL" id="CAA9195794.1"/>
    </source>
</evidence>
<dbReference type="InterPro" id="IPR046219">
    <property type="entry name" value="DUF6252"/>
</dbReference>
<reference evidence="1 2" key="1">
    <citation type="submission" date="2020-02" db="EMBL/GenBank/DDBJ databases">
        <authorList>
            <person name="Criscuolo A."/>
        </authorList>
    </citation>
    <scope>NUCLEOTIDE SEQUENCE [LARGE SCALE GENOMIC DNA]</scope>
    <source>
        <strain evidence="1">CIP105534</strain>
    </source>
</reference>
<organism evidence="1 2">
    <name type="scientific">Flavobacterium bizetiae</name>
    <dbReference type="NCBI Taxonomy" id="2704140"/>
    <lineage>
        <taxon>Bacteria</taxon>
        <taxon>Pseudomonadati</taxon>
        <taxon>Bacteroidota</taxon>
        <taxon>Flavobacteriia</taxon>
        <taxon>Flavobacteriales</taxon>
        <taxon>Flavobacteriaceae</taxon>
        <taxon>Flavobacterium</taxon>
    </lineage>
</organism>
<evidence type="ECO:0000313" key="2">
    <source>
        <dbReference type="Proteomes" id="UP000479938"/>
    </source>
</evidence>
<proteinExistence type="predicted"/>
<sequence length="167" mass="18623">MPQIHDFMKKYIYLLLSVFVFASCTEDVKFNTPAFQGLKDNVFWRSQNYTAYTKINGDLIIEGGLGAEKVSLKMPSPIPQTYILGVNDQVTASYSDVFANTVPKFTTGTNLGNGQIVITEFDVKNSTISGTFRFTAVNENAGDGEKSELHFTEGVFYKIPYTPKVNF</sequence>